<feature type="region of interest" description="Disordered" evidence="2">
    <location>
        <begin position="306"/>
        <end position="351"/>
    </location>
</feature>
<dbReference type="InterPro" id="IPR008984">
    <property type="entry name" value="SMAD_FHA_dom_sf"/>
</dbReference>
<dbReference type="SMART" id="SM00240">
    <property type="entry name" value="FHA"/>
    <property type="match status" value="1"/>
</dbReference>
<sequence length="468" mass="51775">MEAPHLKLVMLKGPRQGESFEYRPGTAVKIGRVVRGNTLTVKDAGISTKHLSILTESGQWVLRDLDSSNGTIIDAVKIPPNTPFNLCDGATIKIGERTSIHVVFVYHHNKASAAVPPQPKRNPSRRCRSAKAEVQSVEENSDDAEGSEIVPSPESKRATRNPKNNKLGVAVDITFSESGAMDLDAPIEKPKKTRGRKKKVVVVEEAEEKQYAPIEISESTAVNAAPVESVVVVEEPKKTRLTRNSNKKKSVAEGSDFSAVNAPLENVVVAEPKKSMLTRSSKKKGGLIDEITASVVPEEKVMVEESTETWVSQDSKKGKSPIRISPAQNSGLEVRVENAEPEETMDGDKSKELEEECAAQAFEMEQYDKVNEREEVRGSRLEGDEIDDGGGSGEDGNSVKECGEDCSVQKEDVDWADFEKMTLGEWFDFLEVHLPKQIIDETEEMIESMKSKAERLREYIMQHKTEQR</sequence>
<keyword evidence="5" id="KW-1185">Reference proteome</keyword>
<evidence type="ECO:0000259" key="3">
    <source>
        <dbReference type="PROSITE" id="PS50006"/>
    </source>
</evidence>
<keyword evidence="1" id="KW-0175">Coiled coil</keyword>
<gene>
    <name evidence="4" type="ORF">Ahy_A03g011506</name>
</gene>
<dbReference type="Gramene" id="arahy.Tifrunner.gnm2.ann2.Ah03g470700.1">
    <property type="protein sequence ID" value="arahy.Tifrunner.gnm2.ann2.Ah03g470700.1-CDS-1"/>
    <property type="gene ID" value="arahy.Tifrunner.gnm2.ann2.Ah03g470700"/>
</dbReference>
<proteinExistence type="predicted"/>
<dbReference type="Gene3D" id="2.60.200.20">
    <property type="match status" value="1"/>
</dbReference>
<dbReference type="Pfam" id="PF00498">
    <property type="entry name" value="FHA"/>
    <property type="match status" value="1"/>
</dbReference>
<dbReference type="SMR" id="A0A445DQX6"/>
<feature type="coiled-coil region" evidence="1">
    <location>
        <begin position="439"/>
        <end position="466"/>
    </location>
</feature>
<feature type="region of interest" description="Disordered" evidence="2">
    <location>
        <begin position="363"/>
        <end position="402"/>
    </location>
</feature>
<evidence type="ECO:0000256" key="2">
    <source>
        <dbReference type="SAM" id="MobiDB-lite"/>
    </source>
</evidence>
<evidence type="ECO:0000256" key="1">
    <source>
        <dbReference type="SAM" id="Coils"/>
    </source>
</evidence>
<dbReference type="AlphaFoldDB" id="A0A445DQX6"/>
<dbReference type="InterPro" id="IPR050923">
    <property type="entry name" value="Cell_Proc_Reg/RNA_Proc"/>
</dbReference>
<organism evidence="4 5">
    <name type="scientific">Arachis hypogaea</name>
    <name type="common">Peanut</name>
    <dbReference type="NCBI Taxonomy" id="3818"/>
    <lineage>
        <taxon>Eukaryota</taxon>
        <taxon>Viridiplantae</taxon>
        <taxon>Streptophyta</taxon>
        <taxon>Embryophyta</taxon>
        <taxon>Tracheophyta</taxon>
        <taxon>Spermatophyta</taxon>
        <taxon>Magnoliopsida</taxon>
        <taxon>eudicotyledons</taxon>
        <taxon>Gunneridae</taxon>
        <taxon>Pentapetalae</taxon>
        <taxon>rosids</taxon>
        <taxon>fabids</taxon>
        <taxon>Fabales</taxon>
        <taxon>Fabaceae</taxon>
        <taxon>Papilionoideae</taxon>
        <taxon>50 kb inversion clade</taxon>
        <taxon>dalbergioids sensu lato</taxon>
        <taxon>Dalbergieae</taxon>
        <taxon>Pterocarpus clade</taxon>
        <taxon>Arachis</taxon>
    </lineage>
</organism>
<feature type="compositionally biased region" description="Basic and acidic residues" evidence="2">
    <location>
        <begin position="366"/>
        <end position="383"/>
    </location>
</feature>
<comment type="caution">
    <text evidence="4">The sequence shown here is derived from an EMBL/GenBank/DDBJ whole genome shotgun (WGS) entry which is preliminary data.</text>
</comment>
<dbReference type="OrthoDB" id="687730at2759"/>
<dbReference type="SUPFAM" id="SSF49879">
    <property type="entry name" value="SMAD/FHA domain"/>
    <property type="match status" value="1"/>
</dbReference>
<protein>
    <recommendedName>
        <fullName evidence="3">FHA domain-containing protein</fullName>
    </recommendedName>
</protein>
<dbReference type="Proteomes" id="UP000289738">
    <property type="component" value="Chromosome A03"/>
</dbReference>
<evidence type="ECO:0000313" key="5">
    <source>
        <dbReference type="Proteomes" id="UP000289738"/>
    </source>
</evidence>
<feature type="region of interest" description="Disordered" evidence="2">
    <location>
        <begin position="112"/>
        <end position="163"/>
    </location>
</feature>
<evidence type="ECO:0000313" key="4">
    <source>
        <dbReference type="EMBL" id="RYR65570.1"/>
    </source>
</evidence>
<dbReference type="PANTHER" id="PTHR23308">
    <property type="entry name" value="NUCLEAR INHIBITOR OF PROTEIN PHOSPHATASE-1"/>
    <property type="match status" value="1"/>
</dbReference>
<feature type="domain" description="FHA" evidence="3">
    <location>
        <begin position="28"/>
        <end position="78"/>
    </location>
</feature>
<accession>A0A445DQX6</accession>
<dbReference type="InterPro" id="IPR000253">
    <property type="entry name" value="FHA_dom"/>
</dbReference>
<dbReference type="EMBL" id="SDMP01000003">
    <property type="protein sequence ID" value="RYR65570.1"/>
    <property type="molecule type" value="Genomic_DNA"/>
</dbReference>
<name>A0A445DQX6_ARAHY</name>
<reference evidence="4 5" key="1">
    <citation type="submission" date="2019-01" db="EMBL/GenBank/DDBJ databases">
        <title>Sequencing of cultivated peanut Arachis hypogaea provides insights into genome evolution and oil improvement.</title>
        <authorList>
            <person name="Chen X."/>
        </authorList>
    </citation>
    <scope>NUCLEOTIDE SEQUENCE [LARGE SCALE GENOMIC DNA]</scope>
    <source>
        <strain evidence="5">cv. Fuhuasheng</strain>
        <tissue evidence="4">Leaves</tissue>
    </source>
</reference>
<dbReference type="PROSITE" id="PS50006">
    <property type="entry name" value="FHA_DOMAIN"/>
    <property type="match status" value="1"/>
</dbReference>